<dbReference type="PANTHER" id="PTHR11640:SF134">
    <property type="entry name" value="ECHINOID, ISOFORM A-RELATED"/>
    <property type="match status" value="1"/>
</dbReference>
<proteinExistence type="predicted"/>
<evidence type="ECO:0000256" key="2">
    <source>
        <dbReference type="ARBA" id="ARBA00023136"/>
    </source>
</evidence>
<evidence type="ECO:0000256" key="4">
    <source>
        <dbReference type="ARBA" id="ARBA00023180"/>
    </source>
</evidence>
<evidence type="ECO:0000259" key="6">
    <source>
        <dbReference type="PROSITE" id="PS50835"/>
    </source>
</evidence>
<dbReference type="InterPro" id="IPR051275">
    <property type="entry name" value="Cell_adhesion_signaling"/>
</dbReference>
<evidence type="ECO:0000256" key="3">
    <source>
        <dbReference type="ARBA" id="ARBA00023157"/>
    </source>
</evidence>
<sequence length="152" mass="16917">MWMKLLNFHPEKGIYDLLISNASYDRDNGKFECKVKAGGSGANLHVQKYTLTVLTAPQEPAIAPGSQVTVTEGKRQELTCSSVGGSPDPQVKWYREGRAGERFNRSGITAEGSELLYRVAALYSHPVSFYAKREISQIQVITSRSTFYPQQL</sequence>
<evidence type="ECO:0000256" key="5">
    <source>
        <dbReference type="ARBA" id="ARBA00023319"/>
    </source>
</evidence>
<dbReference type="SUPFAM" id="SSF48726">
    <property type="entry name" value="Immunoglobulin"/>
    <property type="match status" value="1"/>
</dbReference>
<keyword evidence="2" id="KW-0472">Membrane</keyword>
<dbReference type="InterPro" id="IPR013783">
    <property type="entry name" value="Ig-like_fold"/>
</dbReference>
<dbReference type="GO" id="GO:0005911">
    <property type="term" value="C:cell-cell junction"/>
    <property type="evidence" value="ECO:0007669"/>
    <property type="project" value="TreeGrafter"/>
</dbReference>
<dbReference type="InterPro" id="IPR036179">
    <property type="entry name" value="Ig-like_dom_sf"/>
</dbReference>
<organism evidence="7 8">
    <name type="scientific">Tenebrio molitor</name>
    <name type="common">Yellow mealworm beetle</name>
    <dbReference type="NCBI Taxonomy" id="7067"/>
    <lineage>
        <taxon>Eukaryota</taxon>
        <taxon>Metazoa</taxon>
        <taxon>Ecdysozoa</taxon>
        <taxon>Arthropoda</taxon>
        <taxon>Hexapoda</taxon>
        <taxon>Insecta</taxon>
        <taxon>Pterygota</taxon>
        <taxon>Neoptera</taxon>
        <taxon>Endopterygota</taxon>
        <taxon>Coleoptera</taxon>
        <taxon>Polyphaga</taxon>
        <taxon>Cucujiformia</taxon>
        <taxon>Tenebrionidae</taxon>
        <taxon>Tenebrio</taxon>
    </lineage>
</organism>
<dbReference type="Proteomes" id="UP000719412">
    <property type="component" value="Unassembled WGS sequence"/>
</dbReference>
<keyword evidence="8" id="KW-1185">Reference proteome</keyword>
<dbReference type="Gene3D" id="2.60.40.10">
    <property type="entry name" value="Immunoglobulins"/>
    <property type="match status" value="1"/>
</dbReference>
<dbReference type="PANTHER" id="PTHR11640">
    <property type="entry name" value="NEPHRIN"/>
    <property type="match status" value="1"/>
</dbReference>
<dbReference type="InterPro" id="IPR013162">
    <property type="entry name" value="CD80_C2-set"/>
</dbReference>
<evidence type="ECO:0000256" key="1">
    <source>
        <dbReference type="ARBA" id="ARBA00004479"/>
    </source>
</evidence>
<dbReference type="EMBL" id="JABDTM020023485">
    <property type="protein sequence ID" value="KAH0815142.1"/>
    <property type="molecule type" value="Genomic_DNA"/>
</dbReference>
<reference evidence="7" key="2">
    <citation type="submission" date="2021-08" db="EMBL/GenBank/DDBJ databases">
        <authorList>
            <person name="Eriksson T."/>
        </authorList>
    </citation>
    <scope>NUCLEOTIDE SEQUENCE</scope>
    <source>
        <strain evidence="7">Stoneville</strain>
        <tissue evidence="7">Whole head</tissue>
    </source>
</reference>
<name>A0A8J6HIU4_TENMO</name>
<feature type="domain" description="Ig-like" evidence="6">
    <location>
        <begin position="57"/>
        <end position="136"/>
    </location>
</feature>
<dbReference type="GO" id="GO:0005886">
    <property type="term" value="C:plasma membrane"/>
    <property type="evidence" value="ECO:0007669"/>
    <property type="project" value="TreeGrafter"/>
</dbReference>
<dbReference type="GO" id="GO:0098609">
    <property type="term" value="P:cell-cell adhesion"/>
    <property type="evidence" value="ECO:0007669"/>
    <property type="project" value="TreeGrafter"/>
</dbReference>
<reference evidence="7" key="1">
    <citation type="journal article" date="2020" name="J Insects Food Feed">
        <title>The yellow mealworm (Tenebrio molitor) genome: a resource for the emerging insects as food and feed industry.</title>
        <authorList>
            <person name="Eriksson T."/>
            <person name="Andere A."/>
            <person name="Kelstrup H."/>
            <person name="Emery V."/>
            <person name="Picard C."/>
        </authorList>
    </citation>
    <scope>NUCLEOTIDE SEQUENCE</scope>
    <source>
        <strain evidence="7">Stoneville</strain>
        <tissue evidence="7">Whole head</tissue>
    </source>
</reference>
<comment type="subcellular location">
    <subcellularLocation>
        <location evidence="1">Membrane</location>
        <topology evidence="1">Single-pass type I membrane protein</topology>
    </subcellularLocation>
</comment>
<dbReference type="GO" id="GO:0050839">
    <property type="term" value="F:cell adhesion molecule binding"/>
    <property type="evidence" value="ECO:0007669"/>
    <property type="project" value="TreeGrafter"/>
</dbReference>
<evidence type="ECO:0000313" key="7">
    <source>
        <dbReference type="EMBL" id="KAH0815142.1"/>
    </source>
</evidence>
<comment type="caution">
    <text evidence="7">The sequence shown here is derived from an EMBL/GenBank/DDBJ whole genome shotgun (WGS) entry which is preliminary data.</text>
</comment>
<keyword evidence="5" id="KW-0393">Immunoglobulin domain</keyword>
<keyword evidence="3" id="KW-1015">Disulfide bond</keyword>
<dbReference type="Pfam" id="PF08205">
    <property type="entry name" value="C2-set_2"/>
    <property type="match status" value="1"/>
</dbReference>
<gene>
    <name evidence="7" type="ORF">GEV33_007649</name>
</gene>
<dbReference type="AlphaFoldDB" id="A0A8J6HIU4"/>
<evidence type="ECO:0000313" key="8">
    <source>
        <dbReference type="Proteomes" id="UP000719412"/>
    </source>
</evidence>
<keyword evidence="4" id="KW-0325">Glycoprotein</keyword>
<protein>
    <recommendedName>
        <fullName evidence="6">Ig-like domain-containing protein</fullName>
    </recommendedName>
</protein>
<accession>A0A8J6HIU4</accession>
<dbReference type="InterPro" id="IPR007110">
    <property type="entry name" value="Ig-like_dom"/>
</dbReference>
<dbReference type="PROSITE" id="PS50835">
    <property type="entry name" value="IG_LIKE"/>
    <property type="match status" value="1"/>
</dbReference>